<reference evidence="10" key="1">
    <citation type="journal article" date="2019" name="bioRxiv">
        <title>Genomics, evolutionary history and diagnostics of the Alternaria alternata species group including apple and Asian pear pathotypes.</title>
        <authorList>
            <person name="Armitage A.D."/>
            <person name="Cockerton H.M."/>
            <person name="Sreenivasaprasad S."/>
            <person name="Woodhall J.W."/>
            <person name="Lane C.R."/>
            <person name="Harrison R.J."/>
            <person name="Clarkson J.P."/>
        </authorList>
    </citation>
    <scope>NUCLEOTIDE SEQUENCE [LARGE SCALE GENOMIC DNA]</scope>
    <source>
        <strain evidence="10">FERA 1082</strain>
    </source>
</reference>
<dbReference type="InterPro" id="IPR029044">
    <property type="entry name" value="Nucleotide-diphossugar_trans"/>
</dbReference>
<evidence type="ECO:0000256" key="7">
    <source>
        <dbReference type="SAM" id="Phobius"/>
    </source>
</evidence>
<keyword evidence="6 7" id="KW-0472">Membrane</keyword>
<keyword evidence="7" id="KW-1133">Transmembrane helix</keyword>
<keyword evidence="5" id="KW-0808">Transferase</keyword>
<dbReference type="GO" id="GO:0005886">
    <property type="term" value="C:plasma membrane"/>
    <property type="evidence" value="ECO:0007669"/>
    <property type="project" value="UniProtKB-SubCell"/>
</dbReference>
<evidence type="ECO:0000256" key="4">
    <source>
        <dbReference type="ARBA" id="ARBA00022676"/>
    </source>
</evidence>
<dbReference type="GO" id="GO:0030213">
    <property type="term" value="P:hyaluronan biosynthetic process"/>
    <property type="evidence" value="ECO:0007669"/>
    <property type="project" value="TreeGrafter"/>
</dbReference>
<protein>
    <recommendedName>
        <fullName evidence="8">Glycosyltransferase 2-like domain-containing protein</fullName>
    </recommendedName>
</protein>
<dbReference type="InterPro" id="IPR001173">
    <property type="entry name" value="Glyco_trans_2-like"/>
</dbReference>
<dbReference type="Gene3D" id="3.90.550.10">
    <property type="entry name" value="Spore Coat Polysaccharide Biosynthesis Protein SpsA, Chain A"/>
    <property type="match status" value="1"/>
</dbReference>
<dbReference type="GO" id="GO:0085029">
    <property type="term" value="P:extracellular matrix assembly"/>
    <property type="evidence" value="ECO:0007669"/>
    <property type="project" value="TreeGrafter"/>
</dbReference>
<feature type="transmembrane region" description="Helical" evidence="7">
    <location>
        <begin position="521"/>
        <end position="541"/>
    </location>
</feature>
<evidence type="ECO:0000256" key="6">
    <source>
        <dbReference type="ARBA" id="ARBA00023136"/>
    </source>
</evidence>
<evidence type="ECO:0000313" key="10">
    <source>
        <dbReference type="Proteomes" id="UP000292402"/>
    </source>
</evidence>
<dbReference type="PANTHER" id="PTHR22913:SF12">
    <property type="entry name" value="MANNURONAN SYNTHASE"/>
    <property type="match status" value="1"/>
</dbReference>
<proteinExistence type="inferred from homology"/>
<dbReference type="FunFam" id="3.90.550.10:FF:000367">
    <property type="entry name" value="Uncharacterized protein"/>
    <property type="match status" value="1"/>
</dbReference>
<dbReference type="AlphaFoldDB" id="A0A4Q4M6A0"/>
<gene>
    <name evidence="9" type="ORF">AA0114_g10549</name>
</gene>
<evidence type="ECO:0000256" key="5">
    <source>
        <dbReference type="ARBA" id="ARBA00022679"/>
    </source>
</evidence>
<feature type="transmembrane region" description="Helical" evidence="7">
    <location>
        <begin position="54"/>
        <end position="74"/>
    </location>
</feature>
<feature type="domain" description="Glycosyltransferase 2-like" evidence="8">
    <location>
        <begin position="287"/>
        <end position="490"/>
    </location>
</feature>
<keyword evidence="7" id="KW-0812">Transmembrane</keyword>
<evidence type="ECO:0000256" key="1">
    <source>
        <dbReference type="ARBA" id="ARBA00004236"/>
    </source>
</evidence>
<organism evidence="9 10">
    <name type="scientific">Alternaria tenuissima</name>
    <dbReference type="NCBI Taxonomy" id="119927"/>
    <lineage>
        <taxon>Eukaryota</taxon>
        <taxon>Fungi</taxon>
        <taxon>Dikarya</taxon>
        <taxon>Ascomycota</taxon>
        <taxon>Pezizomycotina</taxon>
        <taxon>Dothideomycetes</taxon>
        <taxon>Pleosporomycetidae</taxon>
        <taxon>Pleosporales</taxon>
        <taxon>Pleosporineae</taxon>
        <taxon>Pleosporaceae</taxon>
        <taxon>Alternaria</taxon>
        <taxon>Alternaria sect. Alternaria</taxon>
        <taxon>Alternaria alternata complex</taxon>
    </lineage>
</organism>
<feature type="transmembrane region" description="Helical" evidence="7">
    <location>
        <begin position="465"/>
        <end position="486"/>
    </location>
</feature>
<accession>A0A4Q4M6A0</accession>
<evidence type="ECO:0000313" key="9">
    <source>
        <dbReference type="EMBL" id="RYN42224.1"/>
    </source>
</evidence>
<comment type="similarity">
    <text evidence="2">Belongs to the NodC/HAS family.</text>
</comment>
<comment type="subcellular location">
    <subcellularLocation>
        <location evidence="1">Cell membrane</location>
    </subcellularLocation>
</comment>
<dbReference type="EMBL" id="PDXA01000048">
    <property type="protein sequence ID" value="RYN42224.1"/>
    <property type="molecule type" value="Genomic_DNA"/>
</dbReference>
<sequence>MKILTTYWLRMNFARLCSYCTSFQPSKTSELGNERKRSFSEPKTQVLVTRSGKIYNFIGCLVAAALYCYTTLYWSDYLYTFDTIITVYLAEQCGWDNERVRRSIKKQEREKDTVHSNLSVAEKGECYTHSERSSKPELGCIAAVVGYREDPVIFTKALESYMNAEGCQFVLTCIDGNETEDQIMVDVFRKVYPSSSAVIDLPIPLVDIALQMECDAETWRQDMILIEKCIALAKQTLLDHEIHLAGPDAITHLCVTQPHMHKKGIMFTSFIVCFALSELLDIEYVWTSDSDSMVYKDTIMRTIQTIHGDDKCAGASTALNIHNRKDNLVTTLGNTIYLNDLHLSRCFSSAVGANDCQSGPCAAFRIEAIKPKLLAWYKQTIFGHWMIVNEDRHMTTRLLLQGYRVRYISHAVTATETPVTLRRWLLQQVRWARAVHIESYAHPTMYLNQPPLFFYAALRREITSFVIFTTMVSYLFVGVSPFMRFIPRDYVVKFLLTAVYLKARNPINPTWGEWVWSVPAALFYMIPLPAIQAWSFVTMLANEWGTSMRGESQTQESNRWTELKKKVWEVGFFVVWMGVVGGVMCRYISSGTGLDSWTSLICTGLGTTIMWAAFGYWIVTIKE</sequence>
<dbReference type="PANTHER" id="PTHR22913">
    <property type="entry name" value="HYALURONAN SYNTHASE"/>
    <property type="match status" value="1"/>
</dbReference>
<feature type="transmembrane region" description="Helical" evidence="7">
    <location>
        <begin position="596"/>
        <end position="619"/>
    </location>
</feature>
<dbReference type="Pfam" id="PF13632">
    <property type="entry name" value="Glyco_trans_2_3"/>
    <property type="match status" value="1"/>
</dbReference>
<evidence type="ECO:0000256" key="3">
    <source>
        <dbReference type="ARBA" id="ARBA00022475"/>
    </source>
</evidence>
<dbReference type="SUPFAM" id="SSF53448">
    <property type="entry name" value="Nucleotide-diphospho-sugar transferases"/>
    <property type="match status" value="1"/>
</dbReference>
<evidence type="ECO:0000259" key="8">
    <source>
        <dbReference type="Pfam" id="PF13632"/>
    </source>
</evidence>
<name>A0A4Q4M6A0_9PLEO</name>
<dbReference type="Proteomes" id="UP000292402">
    <property type="component" value="Unassembled WGS sequence"/>
</dbReference>
<feature type="transmembrane region" description="Helical" evidence="7">
    <location>
        <begin position="567"/>
        <end position="590"/>
    </location>
</feature>
<comment type="caution">
    <text evidence="9">The sequence shown here is derived from an EMBL/GenBank/DDBJ whole genome shotgun (WGS) entry which is preliminary data.</text>
</comment>
<keyword evidence="3" id="KW-1003">Cell membrane</keyword>
<evidence type="ECO:0000256" key="2">
    <source>
        <dbReference type="ARBA" id="ARBA00006782"/>
    </source>
</evidence>
<keyword evidence="4" id="KW-0328">Glycosyltransferase</keyword>
<dbReference type="GO" id="GO:0050501">
    <property type="term" value="F:hyaluronan synthase activity"/>
    <property type="evidence" value="ECO:0007669"/>
    <property type="project" value="TreeGrafter"/>
</dbReference>